<feature type="region of interest" description="Disordered" evidence="1">
    <location>
        <begin position="35"/>
        <end position="61"/>
    </location>
</feature>
<name>A0ABP7I5W5_9ACTN</name>
<feature type="domain" description="Glucose/Sorbosone dehydrogenase" evidence="3">
    <location>
        <begin position="75"/>
        <end position="372"/>
    </location>
</feature>
<dbReference type="SUPFAM" id="SSF50952">
    <property type="entry name" value="Soluble quinoprotein glucose dehydrogenase"/>
    <property type="match status" value="1"/>
</dbReference>
<dbReference type="EMBL" id="BAABAH010000002">
    <property type="protein sequence ID" value="GAA3807294.1"/>
    <property type="molecule type" value="Genomic_DNA"/>
</dbReference>
<feature type="region of interest" description="Disordered" evidence="1">
    <location>
        <begin position="365"/>
        <end position="387"/>
    </location>
</feature>
<comment type="caution">
    <text evidence="4">The sequence shown here is derived from an EMBL/GenBank/DDBJ whole genome shotgun (WGS) entry which is preliminary data.</text>
</comment>
<reference evidence="5" key="1">
    <citation type="journal article" date="2019" name="Int. J. Syst. Evol. Microbiol.">
        <title>The Global Catalogue of Microorganisms (GCM) 10K type strain sequencing project: providing services to taxonomists for standard genome sequencing and annotation.</title>
        <authorList>
            <consortium name="The Broad Institute Genomics Platform"/>
            <consortium name="The Broad Institute Genome Sequencing Center for Infectious Disease"/>
            <person name="Wu L."/>
            <person name="Ma J."/>
        </authorList>
    </citation>
    <scope>NUCLEOTIDE SEQUENCE [LARGE SCALE GENOMIC DNA]</scope>
    <source>
        <strain evidence="5">JCM 16953</strain>
    </source>
</reference>
<protein>
    <submittedName>
        <fullName evidence="4">PQQ-dependent sugar dehydrogenase</fullName>
    </submittedName>
</protein>
<organism evidence="4 5">
    <name type="scientific">Nocardioides panacisoli</name>
    <dbReference type="NCBI Taxonomy" id="627624"/>
    <lineage>
        <taxon>Bacteria</taxon>
        <taxon>Bacillati</taxon>
        <taxon>Actinomycetota</taxon>
        <taxon>Actinomycetes</taxon>
        <taxon>Propionibacteriales</taxon>
        <taxon>Nocardioidaceae</taxon>
        <taxon>Nocardioides</taxon>
    </lineage>
</organism>
<evidence type="ECO:0000256" key="2">
    <source>
        <dbReference type="SAM" id="SignalP"/>
    </source>
</evidence>
<dbReference type="Gene3D" id="2.120.10.30">
    <property type="entry name" value="TolB, C-terminal domain"/>
    <property type="match status" value="1"/>
</dbReference>
<evidence type="ECO:0000313" key="4">
    <source>
        <dbReference type="EMBL" id="GAA3807294.1"/>
    </source>
</evidence>
<evidence type="ECO:0000259" key="3">
    <source>
        <dbReference type="Pfam" id="PF07995"/>
    </source>
</evidence>
<gene>
    <name evidence="4" type="ORF">GCM10022242_07800</name>
</gene>
<evidence type="ECO:0000313" key="5">
    <source>
        <dbReference type="Proteomes" id="UP001501821"/>
    </source>
</evidence>
<feature type="compositionally biased region" description="Low complexity" evidence="1">
    <location>
        <begin position="35"/>
        <end position="60"/>
    </location>
</feature>
<dbReference type="PANTHER" id="PTHR19328">
    <property type="entry name" value="HEDGEHOG-INTERACTING PROTEIN"/>
    <property type="match status" value="1"/>
</dbReference>
<sequence length="387" mass="40783">MLHRALPALLVTVALTATACSQGGNESVVEITGSASAAGESATPSESSSSSPSGTGTTAAVSPTPQVVATAATGLDVPWGLDFLPDGRAIVTERDTAKVLLVSPPVDGQPGDVVEAGTVPKVVPTAEAGLLGVAVSPHFAKDRTVFFYTCTAKENQVVKATLRNDELGKVEPVLTGIPNGEIHDGGRIAFGPDGDLYVTTGETGDEKLARDRDNYAGKILRITPEGKKVAGNPFDTVVYSWGHRNMEGIAWDDSGNLWASEFGKDTADELNLIQPGLDYGWPVVEGMSHQRGYTNPQLTWPPDDASPSGLAFDGGYLWMAALQGERLYRITVQGKKATDPEGFFEGDYGRIRTVVTAPDGNLWMTTSNTDGRGDPGPDDDQILVVEP</sequence>
<dbReference type="Pfam" id="PF07995">
    <property type="entry name" value="GSDH"/>
    <property type="match status" value="1"/>
</dbReference>
<dbReference type="PANTHER" id="PTHR19328:SF13">
    <property type="entry name" value="HIPL1 PROTEIN"/>
    <property type="match status" value="1"/>
</dbReference>
<feature type="signal peptide" evidence="2">
    <location>
        <begin position="1"/>
        <end position="19"/>
    </location>
</feature>
<dbReference type="InterPro" id="IPR011041">
    <property type="entry name" value="Quinoprot_gluc/sorb_DH_b-prop"/>
</dbReference>
<keyword evidence="2" id="KW-0732">Signal</keyword>
<dbReference type="InterPro" id="IPR012938">
    <property type="entry name" value="Glc/Sorbosone_DH"/>
</dbReference>
<dbReference type="PROSITE" id="PS51257">
    <property type="entry name" value="PROKAR_LIPOPROTEIN"/>
    <property type="match status" value="1"/>
</dbReference>
<feature type="chain" id="PRO_5047201243" evidence="2">
    <location>
        <begin position="20"/>
        <end position="387"/>
    </location>
</feature>
<keyword evidence="5" id="KW-1185">Reference proteome</keyword>
<dbReference type="InterPro" id="IPR011042">
    <property type="entry name" value="6-blade_b-propeller_TolB-like"/>
</dbReference>
<evidence type="ECO:0000256" key="1">
    <source>
        <dbReference type="SAM" id="MobiDB-lite"/>
    </source>
</evidence>
<dbReference type="Proteomes" id="UP001501821">
    <property type="component" value="Unassembled WGS sequence"/>
</dbReference>
<dbReference type="RefSeq" id="WP_344772494.1">
    <property type="nucleotide sequence ID" value="NZ_BAABAH010000002.1"/>
</dbReference>
<accession>A0ABP7I5W5</accession>
<proteinExistence type="predicted"/>